<name>A0A7C5LA58_CALS0</name>
<dbReference type="AlphaFoldDB" id="A0A7C5LA58"/>
<gene>
    <name evidence="1" type="ORF">ENM11_05950</name>
</gene>
<sequence>MHDDLSVEVRESEEEVLKTLSTALDGDMSFTGMRRVLGIHQEKLSRILKRLEKYGLVDKTERGYRLSGKARRLMSEKKQEPSHVLVNTVVDDVGLVLAGVVALRGRWVEDMRWLGYSVEEGAHTLRWISQDGAVRITLRFKNGRLRVESNVSSRKAARAAIAILRKAYELALADTTETPMKAMTATPFNIAA</sequence>
<dbReference type="SUPFAM" id="SSF46785">
    <property type="entry name" value="Winged helix' DNA-binding domain"/>
    <property type="match status" value="1"/>
</dbReference>
<evidence type="ECO:0000313" key="1">
    <source>
        <dbReference type="EMBL" id="HHK68678.1"/>
    </source>
</evidence>
<accession>A0A7C5LA58</accession>
<reference evidence="1" key="1">
    <citation type="journal article" date="2020" name="mSystems">
        <title>Genome- and Community-Level Interaction Insights into Carbon Utilization and Element Cycling Functions of Hydrothermarchaeota in Hydrothermal Sediment.</title>
        <authorList>
            <person name="Zhou Z."/>
            <person name="Liu Y."/>
            <person name="Xu W."/>
            <person name="Pan J."/>
            <person name="Luo Z.H."/>
            <person name="Li M."/>
        </authorList>
    </citation>
    <scope>NUCLEOTIDE SEQUENCE [LARGE SCALE GENOMIC DNA]</scope>
    <source>
        <strain evidence="1">SpSt-1056</strain>
    </source>
</reference>
<dbReference type="InterPro" id="IPR036388">
    <property type="entry name" value="WH-like_DNA-bd_sf"/>
</dbReference>
<organism evidence="1">
    <name type="scientific">Caldiarchaeum subterraneum</name>
    <dbReference type="NCBI Taxonomy" id="311458"/>
    <lineage>
        <taxon>Archaea</taxon>
        <taxon>Nitrososphaerota</taxon>
        <taxon>Candidatus Caldarchaeales</taxon>
        <taxon>Candidatus Caldarchaeaceae</taxon>
        <taxon>Candidatus Caldarchaeum</taxon>
    </lineage>
</organism>
<protein>
    <submittedName>
        <fullName evidence="1">Uncharacterized protein</fullName>
    </submittedName>
</protein>
<comment type="caution">
    <text evidence="1">The sequence shown here is derived from an EMBL/GenBank/DDBJ whole genome shotgun (WGS) entry which is preliminary data.</text>
</comment>
<dbReference type="EMBL" id="DRWN01000050">
    <property type="protein sequence ID" value="HHK68678.1"/>
    <property type="molecule type" value="Genomic_DNA"/>
</dbReference>
<proteinExistence type="predicted"/>
<dbReference type="InterPro" id="IPR036390">
    <property type="entry name" value="WH_DNA-bd_sf"/>
</dbReference>
<dbReference type="Gene3D" id="1.10.10.10">
    <property type="entry name" value="Winged helix-like DNA-binding domain superfamily/Winged helix DNA-binding domain"/>
    <property type="match status" value="1"/>
</dbReference>